<dbReference type="Proteomes" id="UP000641853">
    <property type="component" value="Unassembled WGS sequence"/>
</dbReference>
<proteinExistence type="predicted"/>
<dbReference type="AlphaFoldDB" id="A0A8H6R787"/>
<sequence>MSTSIRMSPTPPPDPATSFDGCRESKPPVESSSAPTDLRGTPVAEQEGQTFERTTDEQYVNQALMAFLDAVALNILNNKCTWGIRHLAFKVEFKKATMESRTDGYLYGPEGGDEAFAIVETKAHPGKDGAKASKSTCKNPPRWSLGYSRISAKDTQCP</sequence>
<protein>
    <submittedName>
        <fullName evidence="2">Uncharacterized protein</fullName>
    </submittedName>
</protein>
<evidence type="ECO:0000313" key="2">
    <source>
        <dbReference type="EMBL" id="KAF7184776.1"/>
    </source>
</evidence>
<feature type="region of interest" description="Disordered" evidence="1">
    <location>
        <begin position="1"/>
        <end position="53"/>
    </location>
</feature>
<gene>
    <name evidence="2" type="ORF">CNMCM7691_006334</name>
</gene>
<keyword evidence="3" id="KW-1185">Reference proteome</keyword>
<comment type="caution">
    <text evidence="2">The sequence shown here is derived from an EMBL/GenBank/DDBJ whole genome shotgun (WGS) entry which is preliminary data.</text>
</comment>
<organism evidence="2 3">
    <name type="scientific">Aspergillus felis</name>
    <dbReference type="NCBI Taxonomy" id="1287682"/>
    <lineage>
        <taxon>Eukaryota</taxon>
        <taxon>Fungi</taxon>
        <taxon>Dikarya</taxon>
        <taxon>Ascomycota</taxon>
        <taxon>Pezizomycotina</taxon>
        <taxon>Eurotiomycetes</taxon>
        <taxon>Eurotiomycetidae</taxon>
        <taxon>Eurotiales</taxon>
        <taxon>Aspergillaceae</taxon>
        <taxon>Aspergillus</taxon>
        <taxon>Aspergillus subgen. Fumigati</taxon>
    </lineage>
</organism>
<evidence type="ECO:0000256" key="1">
    <source>
        <dbReference type="SAM" id="MobiDB-lite"/>
    </source>
</evidence>
<accession>A0A8H6R787</accession>
<feature type="region of interest" description="Disordered" evidence="1">
    <location>
        <begin position="124"/>
        <end position="158"/>
    </location>
</feature>
<evidence type="ECO:0000313" key="3">
    <source>
        <dbReference type="Proteomes" id="UP000641853"/>
    </source>
</evidence>
<dbReference type="EMBL" id="JACBAG010001544">
    <property type="protein sequence ID" value="KAF7184776.1"/>
    <property type="molecule type" value="Genomic_DNA"/>
</dbReference>
<reference evidence="2" key="1">
    <citation type="submission" date="2020-06" db="EMBL/GenBank/DDBJ databases">
        <title>Draft genome sequences of strains closely related to Aspergillus parafelis and Aspergillus hiratsukae.</title>
        <authorList>
            <person name="Dos Santos R.A.C."/>
            <person name="Rivero-Menendez O."/>
            <person name="Steenwyk J.L."/>
            <person name="Mead M.E."/>
            <person name="Goldman G.H."/>
            <person name="Alastruey-Izquierdo A."/>
            <person name="Rokas A."/>
        </authorList>
    </citation>
    <scope>NUCLEOTIDE SEQUENCE</scope>
    <source>
        <strain evidence="2">CNM-CM7691</strain>
    </source>
</reference>
<name>A0A8H6R787_9EURO</name>